<evidence type="ECO:0000313" key="2">
    <source>
        <dbReference type="EMBL" id="MDT0488206.1"/>
    </source>
</evidence>
<sequence length="139" mass="15251">MALRRSAPPDPGCPGAPDGHVCEIEVKPRPKRPPIRLGEIKTGPIVKRLRELHELGGDPAYERLSASQELFRVLEHAQTWAGQLKQPKDSPVNVMGEAAVLRATLWQHLWEQADTGQLKAIEDGRAAGVPWGTSPKRCA</sequence>
<dbReference type="EMBL" id="JAVREZ010000041">
    <property type="protein sequence ID" value="MDT0488206.1"/>
    <property type="molecule type" value="Genomic_DNA"/>
</dbReference>
<feature type="region of interest" description="Disordered" evidence="1">
    <location>
        <begin position="1"/>
        <end position="21"/>
    </location>
</feature>
<comment type="caution">
    <text evidence="2">The sequence shown here is derived from an EMBL/GenBank/DDBJ whole genome shotgun (WGS) entry which is preliminary data.</text>
</comment>
<name>A0ABU2VST9_9ACTN</name>
<reference evidence="3" key="1">
    <citation type="submission" date="2023-07" db="EMBL/GenBank/DDBJ databases">
        <title>30 novel species of actinomycetes from the DSMZ collection.</title>
        <authorList>
            <person name="Nouioui I."/>
        </authorList>
    </citation>
    <scope>NUCLEOTIDE SEQUENCE [LARGE SCALE GENOMIC DNA]</scope>
    <source>
        <strain evidence="3">DSM 41640</strain>
    </source>
</reference>
<organism evidence="2 3">
    <name type="scientific">Streptomyces doebereineriae</name>
    <dbReference type="NCBI Taxonomy" id="3075528"/>
    <lineage>
        <taxon>Bacteria</taxon>
        <taxon>Bacillati</taxon>
        <taxon>Actinomycetota</taxon>
        <taxon>Actinomycetes</taxon>
        <taxon>Kitasatosporales</taxon>
        <taxon>Streptomycetaceae</taxon>
        <taxon>Streptomyces</taxon>
    </lineage>
</organism>
<evidence type="ECO:0000256" key="1">
    <source>
        <dbReference type="SAM" id="MobiDB-lite"/>
    </source>
</evidence>
<evidence type="ECO:0000313" key="3">
    <source>
        <dbReference type="Proteomes" id="UP001183824"/>
    </source>
</evidence>
<proteinExistence type="predicted"/>
<gene>
    <name evidence="2" type="ORF">RNB18_50045</name>
</gene>
<protein>
    <submittedName>
        <fullName evidence="2">Uncharacterized protein</fullName>
    </submittedName>
</protein>
<dbReference type="RefSeq" id="WP_311720789.1">
    <property type="nucleotide sequence ID" value="NZ_JAVREZ010000041.1"/>
</dbReference>
<dbReference type="Proteomes" id="UP001183824">
    <property type="component" value="Unassembled WGS sequence"/>
</dbReference>
<keyword evidence="3" id="KW-1185">Reference proteome</keyword>
<accession>A0ABU2VST9</accession>